<organism evidence="2 3">
    <name type="scientific">Ditylenchus dipsaci</name>
    <dbReference type="NCBI Taxonomy" id="166011"/>
    <lineage>
        <taxon>Eukaryota</taxon>
        <taxon>Metazoa</taxon>
        <taxon>Ecdysozoa</taxon>
        <taxon>Nematoda</taxon>
        <taxon>Chromadorea</taxon>
        <taxon>Rhabditida</taxon>
        <taxon>Tylenchina</taxon>
        <taxon>Tylenchomorpha</taxon>
        <taxon>Sphaerularioidea</taxon>
        <taxon>Anguinidae</taxon>
        <taxon>Anguininae</taxon>
        <taxon>Ditylenchus</taxon>
    </lineage>
</organism>
<feature type="region of interest" description="Disordered" evidence="1">
    <location>
        <begin position="117"/>
        <end position="212"/>
    </location>
</feature>
<evidence type="ECO:0000256" key="1">
    <source>
        <dbReference type="SAM" id="MobiDB-lite"/>
    </source>
</evidence>
<sequence>MDEELKLTISEQCPSCLAYEDQIKTLQQEIHDMKAAIVDGSKFQAESVQSWQGTEDIADKVKDVAAEVEEMAAECKDVATECKDVATAGKDVAVEGKEMVAEGEEMAAEGKYVETEGKHVATEGKDGTDSQVVEKTGAVSGQEEPKKTGINKEQTSDQALSEKKNDLSKMGLPKILKKPPVRPNRGIVKQRFNTPRNNPVAGRPHVWSNPRGNCFNRTPYRGTPSPANANFVPVRRAPPIVPFSHSQPMYRQLGGMPQSRVREDPSMSAYFQNDLPLSSSDPRYSFNDDARSYGRQQSYQPPTYMDRLSGNGMNQNDFGYLEEEEMRQKADSIWREYMKDLQR</sequence>
<protein>
    <submittedName>
        <fullName evidence="3">Uncharacterized protein</fullName>
    </submittedName>
</protein>
<keyword evidence="2" id="KW-1185">Reference proteome</keyword>
<dbReference type="AlphaFoldDB" id="A0A915D7Y1"/>
<accession>A0A915D7Y1</accession>
<evidence type="ECO:0000313" key="3">
    <source>
        <dbReference type="WBParaSite" id="jg16680.2"/>
    </source>
</evidence>
<name>A0A915D7Y1_9BILA</name>
<feature type="compositionally biased region" description="Basic and acidic residues" evidence="1">
    <location>
        <begin position="117"/>
        <end position="128"/>
    </location>
</feature>
<dbReference type="Proteomes" id="UP000887574">
    <property type="component" value="Unplaced"/>
</dbReference>
<evidence type="ECO:0000313" key="2">
    <source>
        <dbReference type="Proteomes" id="UP000887574"/>
    </source>
</evidence>
<dbReference type="WBParaSite" id="jg16680.2">
    <property type="protein sequence ID" value="jg16680.2"/>
    <property type="gene ID" value="jg16680"/>
</dbReference>
<proteinExistence type="predicted"/>
<reference evidence="3" key="1">
    <citation type="submission" date="2022-11" db="UniProtKB">
        <authorList>
            <consortium name="WormBaseParasite"/>
        </authorList>
    </citation>
    <scope>IDENTIFICATION</scope>
</reference>